<evidence type="ECO:0000256" key="1">
    <source>
        <dbReference type="ARBA" id="ARBA00009179"/>
    </source>
</evidence>
<feature type="chain" id="PRO_5038579246" description="PDZ domain-containing protein" evidence="6">
    <location>
        <begin position="31"/>
        <end position="474"/>
    </location>
</feature>
<dbReference type="CDD" id="cd06782">
    <property type="entry name" value="cpPDZ_CPP-like"/>
    <property type="match status" value="1"/>
</dbReference>
<dbReference type="Pfam" id="PF22694">
    <property type="entry name" value="CtpB_N-like"/>
    <property type="match status" value="1"/>
</dbReference>
<dbReference type="SMART" id="SM00245">
    <property type="entry name" value="TSPc"/>
    <property type="match status" value="1"/>
</dbReference>
<evidence type="ECO:0000313" key="9">
    <source>
        <dbReference type="Proteomes" id="UP000284177"/>
    </source>
</evidence>
<dbReference type="InterPro" id="IPR002477">
    <property type="entry name" value="Peptidoglycan-bd-like"/>
</dbReference>
<dbReference type="NCBIfam" id="TIGR00225">
    <property type="entry name" value="prc"/>
    <property type="match status" value="1"/>
</dbReference>
<reference evidence="8 9" key="1">
    <citation type="submission" date="2016-08" db="EMBL/GenBank/DDBJ databases">
        <title>Novel Firmicutes and Novel Genomes.</title>
        <authorList>
            <person name="Poppleton D.I."/>
            <person name="Gribaldo S."/>
        </authorList>
    </citation>
    <scope>NUCLEOTIDE SEQUENCE [LARGE SCALE GENOMIC DNA]</scope>
    <source>
        <strain evidence="8 9">CTT3</strain>
    </source>
</reference>
<dbReference type="InterPro" id="IPR055210">
    <property type="entry name" value="CtpA/B_N"/>
</dbReference>
<keyword evidence="4 5" id="KW-0720">Serine protease</keyword>
<dbReference type="InterPro" id="IPR036365">
    <property type="entry name" value="PGBD-like_sf"/>
</dbReference>
<keyword evidence="9" id="KW-1185">Reference proteome</keyword>
<dbReference type="SUPFAM" id="SSF47090">
    <property type="entry name" value="PGBD-like"/>
    <property type="match status" value="1"/>
</dbReference>
<dbReference type="GO" id="GO:0008236">
    <property type="term" value="F:serine-type peptidase activity"/>
    <property type="evidence" value="ECO:0007669"/>
    <property type="project" value="UniProtKB-KW"/>
</dbReference>
<dbReference type="Pfam" id="PF01471">
    <property type="entry name" value="PG_binding_1"/>
    <property type="match status" value="1"/>
</dbReference>
<evidence type="ECO:0000313" key="8">
    <source>
        <dbReference type="EMBL" id="RKD33502.1"/>
    </source>
</evidence>
<dbReference type="SUPFAM" id="SSF50156">
    <property type="entry name" value="PDZ domain-like"/>
    <property type="match status" value="1"/>
</dbReference>
<sequence>MKLMKNITKKLSIMLLITLLIASTPFTTVYSEDNTTANEPEFINKNLDYIETMIQIIKSTYAGEVTEEELIEGAVNGMFDTLDEYSDYYTPEEFDQLQESTSGTYVGIGVHITQRDGYLTIIVPFEGSPGERAGLKPGDKIVTVDGQDITGMSTKKAASLIKGEAGTKVTLGILREGNAEILYIDVVREVIKVNPIKYEVLEDNIGYIRISQFNENTLENITKTLEEFDKEDIERLIVDLRNNPGGYLNEVVEVLRYFVPEGPIVHVKEPGGKIQTIKSNLKGPKYKIVVLVNEGSASASEIFAGAIKDTGVGKVVGTATYGKGTVQRIYPLVDGGAIKMTIAEYFTPNMNKVNGKGIQPDVVIENNPVTTIDIPELKYLNKERKLSIQTVGLDVLAAEKALDLLGYNLEKVDGVFDKETYNIVKKFQADKGLYSYGVLDFTTQDALINSLYEYEQAKDVDEQLQKAIEVVKSL</sequence>
<dbReference type="CDD" id="cd07560">
    <property type="entry name" value="Peptidase_S41_CPP"/>
    <property type="match status" value="1"/>
</dbReference>
<evidence type="ECO:0000256" key="5">
    <source>
        <dbReference type="RuleBase" id="RU004404"/>
    </source>
</evidence>
<dbReference type="InterPro" id="IPR029045">
    <property type="entry name" value="ClpP/crotonase-like_dom_sf"/>
</dbReference>
<dbReference type="GO" id="GO:0007165">
    <property type="term" value="P:signal transduction"/>
    <property type="evidence" value="ECO:0007669"/>
    <property type="project" value="TreeGrafter"/>
</dbReference>
<comment type="similarity">
    <text evidence="1 5">Belongs to the peptidase S41A family.</text>
</comment>
<feature type="domain" description="PDZ" evidence="7">
    <location>
        <begin position="94"/>
        <end position="162"/>
    </location>
</feature>
<dbReference type="InterPro" id="IPR036034">
    <property type="entry name" value="PDZ_sf"/>
</dbReference>
<dbReference type="Gene3D" id="1.10.101.10">
    <property type="entry name" value="PGBD-like superfamily/PGBD"/>
    <property type="match status" value="1"/>
</dbReference>
<name>A0A419T7S5_9FIRM</name>
<dbReference type="EMBL" id="MCIB01000005">
    <property type="protein sequence ID" value="RKD33502.1"/>
    <property type="molecule type" value="Genomic_DNA"/>
</dbReference>
<evidence type="ECO:0000256" key="4">
    <source>
        <dbReference type="ARBA" id="ARBA00022825"/>
    </source>
</evidence>
<dbReference type="Gene3D" id="2.30.42.10">
    <property type="match status" value="1"/>
</dbReference>
<evidence type="ECO:0000256" key="6">
    <source>
        <dbReference type="SAM" id="SignalP"/>
    </source>
</evidence>
<dbReference type="GO" id="GO:0004175">
    <property type="term" value="F:endopeptidase activity"/>
    <property type="evidence" value="ECO:0007669"/>
    <property type="project" value="TreeGrafter"/>
</dbReference>
<dbReference type="Pfam" id="PF17820">
    <property type="entry name" value="PDZ_6"/>
    <property type="match status" value="1"/>
</dbReference>
<dbReference type="PANTHER" id="PTHR32060">
    <property type="entry name" value="TAIL-SPECIFIC PROTEASE"/>
    <property type="match status" value="1"/>
</dbReference>
<evidence type="ECO:0000256" key="3">
    <source>
        <dbReference type="ARBA" id="ARBA00022801"/>
    </source>
</evidence>
<dbReference type="Pfam" id="PF03572">
    <property type="entry name" value="Peptidase_S41"/>
    <property type="match status" value="1"/>
</dbReference>
<keyword evidence="2 5" id="KW-0645">Protease</keyword>
<dbReference type="InterPro" id="IPR036366">
    <property type="entry name" value="PGBDSf"/>
</dbReference>
<evidence type="ECO:0000259" key="7">
    <source>
        <dbReference type="PROSITE" id="PS50106"/>
    </source>
</evidence>
<dbReference type="InterPro" id="IPR005151">
    <property type="entry name" value="Tail-specific_protease"/>
</dbReference>
<dbReference type="AlphaFoldDB" id="A0A419T7S5"/>
<accession>A0A419T7S5</accession>
<evidence type="ECO:0000256" key="2">
    <source>
        <dbReference type="ARBA" id="ARBA00022670"/>
    </source>
</evidence>
<dbReference type="InterPro" id="IPR001478">
    <property type="entry name" value="PDZ"/>
</dbReference>
<protein>
    <recommendedName>
        <fullName evidence="7">PDZ domain-containing protein</fullName>
    </recommendedName>
</protein>
<dbReference type="SUPFAM" id="SSF52096">
    <property type="entry name" value="ClpP/crotonase"/>
    <property type="match status" value="1"/>
</dbReference>
<dbReference type="InterPro" id="IPR041489">
    <property type="entry name" value="PDZ_6"/>
</dbReference>
<organism evidence="8 9">
    <name type="scientific">Thermohalobacter berrensis</name>
    <dbReference type="NCBI Taxonomy" id="99594"/>
    <lineage>
        <taxon>Bacteria</taxon>
        <taxon>Bacillati</taxon>
        <taxon>Bacillota</taxon>
        <taxon>Tissierellia</taxon>
        <taxon>Tissierellales</taxon>
        <taxon>Thermohalobacteraceae</taxon>
        <taxon>Thermohalobacter</taxon>
    </lineage>
</organism>
<dbReference type="FunFam" id="2.30.42.10:FF:000063">
    <property type="entry name" value="Peptidase, S41 family"/>
    <property type="match status" value="1"/>
</dbReference>
<dbReference type="Gene3D" id="3.30.750.44">
    <property type="match status" value="1"/>
</dbReference>
<dbReference type="PROSITE" id="PS50106">
    <property type="entry name" value="PDZ"/>
    <property type="match status" value="1"/>
</dbReference>
<gene>
    <name evidence="8" type="ORF">BET03_08940</name>
</gene>
<keyword evidence="6" id="KW-0732">Signal</keyword>
<proteinExistence type="inferred from homology"/>
<keyword evidence="3 5" id="KW-0378">Hydrolase</keyword>
<dbReference type="GO" id="GO:0030288">
    <property type="term" value="C:outer membrane-bounded periplasmic space"/>
    <property type="evidence" value="ECO:0007669"/>
    <property type="project" value="TreeGrafter"/>
</dbReference>
<dbReference type="SMART" id="SM00228">
    <property type="entry name" value="PDZ"/>
    <property type="match status" value="1"/>
</dbReference>
<dbReference type="Gene3D" id="3.90.226.10">
    <property type="entry name" value="2-enoyl-CoA Hydratase, Chain A, domain 1"/>
    <property type="match status" value="1"/>
</dbReference>
<dbReference type="PANTHER" id="PTHR32060:SF22">
    <property type="entry name" value="CARBOXYL-TERMINAL-PROCESSING PEPTIDASE 3, CHLOROPLASTIC"/>
    <property type="match status" value="1"/>
</dbReference>
<feature type="signal peptide" evidence="6">
    <location>
        <begin position="1"/>
        <end position="30"/>
    </location>
</feature>
<dbReference type="InterPro" id="IPR004447">
    <property type="entry name" value="Peptidase_S41A"/>
</dbReference>
<comment type="caution">
    <text evidence="8">The sequence shown here is derived from an EMBL/GenBank/DDBJ whole genome shotgun (WGS) entry which is preliminary data.</text>
</comment>
<dbReference type="Proteomes" id="UP000284177">
    <property type="component" value="Unassembled WGS sequence"/>
</dbReference>
<dbReference type="GO" id="GO:0006508">
    <property type="term" value="P:proteolysis"/>
    <property type="evidence" value="ECO:0007669"/>
    <property type="project" value="UniProtKB-KW"/>
</dbReference>